<dbReference type="EMBL" id="CP003787">
    <property type="protein sequence ID" value="AFR36062.1"/>
    <property type="molecule type" value="Genomic_DNA"/>
</dbReference>
<sequence length="49" mass="5542">MWVKALDIITSFSHKASELVLNGRCLTVQRCVVLGYAGVLYGKTTKWRQ</sequence>
<name>J9R8K1_RIEAN</name>
<evidence type="ECO:0000313" key="2">
    <source>
        <dbReference type="Proteomes" id="UP000006276"/>
    </source>
</evidence>
<organism evidence="1 2">
    <name type="scientific">Riemerella anatipestifer RA-CH-1</name>
    <dbReference type="NCBI Taxonomy" id="1228997"/>
    <lineage>
        <taxon>Bacteria</taxon>
        <taxon>Pseudomonadati</taxon>
        <taxon>Bacteroidota</taxon>
        <taxon>Flavobacteriia</taxon>
        <taxon>Flavobacteriales</taxon>
        <taxon>Weeksellaceae</taxon>
        <taxon>Riemerella</taxon>
    </lineage>
</organism>
<accession>J9R8K1</accession>
<protein>
    <submittedName>
        <fullName evidence="1">Uncharacterized protein</fullName>
    </submittedName>
</protein>
<dbReference type="HOGENOM" id="CLU_3140183_0_0_10"/>
<dbReference type="Proteomes" id="UP000006276">
    <property type="component" value="Chromosome"/>
</dbReference>
<reference evidence="1 2" key="1">
    <citation type="submission" date="2012-09" db="EMBL/GenBank/DDBJ databases">
        <title>Riemerella anatipestifer vaccine strains.</title>
        <authorList>
            <person name="Chun C.A."/>
            <person name="Shu W.M."/>
            <person name="Kang Z.D."/>
            <person name="Jia W.X."/>
        </authorList>
    </citation>
    <scope>NUCLEOTIDE SEQUENCE [LARGE SCALE GENOMIC DNA]</scope>
    <source>
        <strain evidence="1 2">RA-CH-1</strain>
    </source>
</reference>
<dbReference type="AlphaFoldDB" id="J9R8K1"/>
<keyword evidence="2" id="KW-1185">Reference proteome</keyword>
<dbReference type="KEGG" id="rag:B739_1468"/>
<proteinExistence type="predicted"/>
<evidence type="ECO:0000313" key="1">
    <source>
        <dbReference type="EMBL" id="AFR36062.1"/>
    </source>
</evidence>
<gene>
    <name evidence="1" type="ORF">B739_1468</name>
</gene>